<gene>
    <name evidence="2" type="ordered locus">Sinac_1693</name>
</gene>
<accession>L0D9J9</accession>
<dbReference type="Proteomes" id="UP000010798">
    <property type="component" value="Chromosome"/>
</dbReference>
<dbReference type="EMBL" id="CP003364">
    <property type="protein sequence ID" value="AGA26069.1"/>
    <property type="molecule type" value="Genomic_DNA"/>
</dbReference>
<name>L0D9J9_SINAD</name>
<organism evidence="2 3">
    <name type="scientific">Singulisphaera acidiphila (strain ATCC BAA-1392 / DSM 18658 / VKM B-2454 / MOB10)</name>
    <dbReference type="NCBI Taxonomy" id="886293"/>
    <lineage>
        <taxon>Bacteria</taxon>
        <taxon>Pseudomonadati</taxon>
        <taxon>Planctomycetota</taxon>
        <taxon>Planctomycetia</taxon>
        <taxon>Isosphaerales</taxon>
        <taxon>Isosphaeraceae</taxon>
        <taxon>Singulisphaera</taxon>
    </lineage>
</organism>
<evidence type="ECO:0000313" key="2">
    <source>
        <dbReference type="EMBL" id="AGA26069.1"/>
    </source>
</evidence>
<evidence type="ECO:0000256" key="1">
    <source>
        <dbReference type="SAM" id="MobiDB-lite"/>
    </source>
</evidence>
<feature type="compositionally biased region" description="Low complexity" evidence="1">
    <location>
        <begin position="40"/>
        <end position="52"/>
    </location>
</feature>
<protein>
    <submittedName>
        <fullName evidence="2">Uncharacterized protein</fullName>
    </submittedName>
</protein>
<feature type="region of interest" description="Disordered" evidence="1">
    <location>
        <begin position="40"/>
        <end position="67"/>
    </location>
</feature>
<reference evidence="2 3" key="1">
    <citation type="submission" date="2012-02" db="EMBL/GenBank/DDBJ databases">
        <title>Complete sequence of chromosome of Singulisphaera acidiphila DSM 18658.</title>
        <authorList>
            <consortium name="US DOE Joint Genome Institute (JGI-PGF)"/>
            <person name="Lucas S."/>
            <person name="Copeland A."/>
            <person name="Lapidus A."/>
            <person name="Glavina del Rio T."/>
            <person name="Dalin E."/>
            <person name="Tice H."/>
            <person name="Bruce D."/>
            <person name="Goodwin L."/>
            <person name="Pitluck S."/>
            <person name="Peters L."/>
            <person name="Ovchinnikova G."/>
            <person name="Chertkov O."/>
            <person name="Kyrpides N."/>
            <person name="Mavromatis K."/>
            <person name="Ivanova N."/>
            <person name="Brettin T."/>
            <person name="Detter J.C."/>
            <person name="Han C."/>
            <person name="Larimer F."/>
            <person name="Land M."/>
            <person name="Hauser L."/>
            <person name="Markowitz V."/>
            <person name="Cheng J.-F."/>
            <person name="Hugenholtz P."/>
            <person name="Woyke T."/>
            <person name="Wu D."/>
            <person name="Tindall B."/>
            <person name="Pomrenke H."/>
            <person name="Brambilla E."/>
            <person name="Klenk H.-P."/>
            <person name="Eisen J.A."/>
        </authorList>
    </citation>
    <scope>NUCLEOTIDE SEQUENCE [LARGE SCALE GENOMIC DNA]</scope>
    <source>
        <strain evidence="3">ATCC BAA-1392 / DSM 18658 / VKM B-2454 / MOB10</strain>
    </source>
</reference>
<dbReference type="AlphaFoldDB" id="L0D9J9"/>
<sequence>MDRAWIVRLTFRRLILLAVVIQATTPDLLDLSWLSQSLPPGASAAASGPSPSDKGSHPTGQAPARLPVIDPAAKARLGVSARNSRPISKKRFSLESAALPAEFEVGNESPERLCEPIWPELGLKLERNGNASARLKPGGSLPTAQIAVWQVRIGVQHALDSAKTVLRPRILHRLLC</sequence>
<evidence type="ECO:0000313" key="3">
    <source>
        <dbReference type="Proteomes" id="UP000010798"/>
    </source>
</evidence>
<proteinExistence type="predicted"/>
<keyword evidence="3" id="KW-1185">Reference proteome</keyword>
<dbReference type="KEGG" id="saci:Sinac_1693"/>
<dbReference type="RefSeq" id="WP_015245238.1">
    <property type="nucleotide sequence ID" value="NC_019892.1"/>
</dbReference>
<dbReference type="HOGENOM" id="CLU_1524150_0_0_0"/>